<reference evidence="2" key="1">
    <citation type="journal article" date="2023" name="Front. Plant Sci.">
        <title>Chromosomal-level genome assembly of Melastoma candidum provides insights into trichome evolution.</title>
        <authorList>
            <person name="Zhong Y."/>
            <person name="Wu W."/>
            <person name="Sun C."/>
            <person name="Zou P."/>
            <person name="Liu Y."/>
            <person name="Dai S."/>
            <person name="Zhou R."/>
        </authorList>
    </citation>
    <scope>NUCLEOTIDE SEQUENCE [LARGE SCALE GENOMIC DNA]</scope>
</reference>
<gene>
    <name evidence="1" type="ORF">MLD38_028522</name>
</gene>
<organism evidence="1 2">
    <name type="scientific">Melastoma candidum</name>
    <dbReference type="NCBI Taxonomy" id="119954"/>
    <lineage>
        <taxon>Eukaryota</taxon>
        <taxon>Viridiplantae</taxon>
        <taxon>Streptophyta</taxon>
        <taxon>Embryophyta</taxon>
        <taxon>Tracheophyta</taxon>
        <taxon>Spermatophyta</taxon>
        <taxon>Magnoliopsida</taxon>
        <taxon>eudicotyledons</taxon>
        <taxon>Gunneridae</taxon>
        <taxon>Pentapetalae</taxon>
        <taxon>rosids</taxon>
        <taxon>malvids</taxon>
        <taxon>Myrtales</taxon>
        <taxon>Melastomataceae</taxon>
        <taxon>Melastomatoideae</taxon>
        <taxon>Melastomateae</taxon>
        <taxon>Melastoma</taxon>
    </lineage>
</organism>
<name>A0ACB9N2W0_9MYRT</name>
<protein>
    <submittedName>
        <fullName evidence="1">Uncharacterized protein</fullName>
    </submittedName>
</protein>
<accession>A0ACB9N2W0</accession>
<evidence type="ECO:0000313" key="2">
    <source>
        <dbReference type="Proteomes" id="UP001057402"/>
    </source>
</evidence>
<evidence type="ECO:0000313" key="1">
    <source>
        <dbReference type="EMBL" id="KAI4330221.1"/>
    </source>
</evidence>
<dbReference type="Proteomes" id="UP001057402">
    <property type="component" value="Chromosome 8"/>
</dbReference>
<sequence length="187" mass="20905">MSRTPLLAQDHVMAERKRREKLSRLFISLSTLIPGLKKLDKASVLEDAINHLKELQGRVKTLEEDIATNSVVSVKSSRLERDDSDIYGVTPLIDGFGGQLPEVEARVSDKHVLFRIHCEKHQGRIVNIFSEIEKLNLSILSHSVLPFGNNKVDVTVVAKIESGFSSTIDNLVRNLRQALLDSPSRSL</sequence>
<proteinExistence type="predicted"/>
<dbReference type="EMBL" id="CM042887">
    <property type="protein sequence ID" value="KAI4330221.1"/>
    <property type="molecule type" value="Genomic_DNA"/>
</dbReference>
<keyword evidence="2" id="KW-1185">Reference proteome</keyword>
<comment type="caution">
    <text evidence="1">The sequence shown here is derived from an EMBL/GenBank/DDBJ whole genome shotgun (WGS) entry which is preliminary data.</text>
</comment>